<evidence type="ECO:0000256" key="1">
    <source>
        <dbReference type="ARBA" id="ARBA00008520"/>
    </source>
</evidence>
<dbReference type="Gene3D" id="3.40.190.10">
    <property type="entry name" value="Periplasmic binding protein-like II"/>
    <property type="match status" value="1"/>
</dbReference>
<dbReference type="SUPFAM" id="SSF46785">
    <property type="entry name" value="Winged helix' DNA-binding domain"/>
    <property type="match status" value="1"/>
</dbReference>
<comment type="similarity">
    <text evidence="1">Belongs to the bacterial solute-binding protein 1 family.</text>
</comment>
<dbReference type="CDD" id="cd07377">
    <property type="entry name" value="WHTH_GntR"/>
    <property type="match status" value="1"/>
</dbReference>
<dbReference type="Pfam" id="PF00392">
    <property type="entry name" value="GntR"/>
    <property type="match status" value="1"/>
</dbReference>
<dbReference type="PANTHER" id="PTHR30061">
    <property type="entry name" value="MALTOSE-BINDING PERIPLASMIC PROTEIN"/>
    <property type="match status" value="1"/>
</dbReference>
<dbReference type="InterPro" id="IPR000524">
    <property type="entry name" value="Tscrpt_reg_HTH_GntR"/>
</dbReference>
<evidence type="ECO:0000313" key="8">
    <source>
        <dbReference type="EMBL" id="MFB9756090.1"/>
    </source>
</evidence>
<dbReference type="Pfam" id="PF01547">
    <property type="entry name" value="SBP_bac_1"/>
    <property type="match status" value="1"/>
</dbReference>
<keyword evidence="4" id="KW-0805">Transcription regulation</keyword>
<dbReference type="Proteomes" id="UP001589619">
    <property type="component" value="Unassembled WGS sequence"/>
</dbReference>
<sequence length="453" mass="51478">MKAKPTQREFRLELERMVQTLRDEIVSGAYSPGQYLPSEPAQARRFGLSNKSVRKGLELLVEEGLIEKIPKVGSRVMAPKSRISLKLGHYQKDIGNMDLPALLADFQRRHSWIDVKAEPFASNGGMDAENIRRCDLIMMNNEHFGYLAEAGHHRLLLPLEEKSGVHSILNGCFQRDGQLYARPLIYSPVVLCYNKRHFREQGLPEPDGGWTWDNLVRSATRLTEGNRFGFCFYLANVNRWPLFLLQSGERFQKSGGQYADVQEGPLLGGIRLCKQLIRNSEMFPLFISESDADIVSMFLEGKLSMVLNTYMGMNEWRQSGMEFDISPVPYMSRPMTLTIAEGVGINRATSHPEAALLLADYLAGEQAQSHIRNYTLSLPVLQSVSDGPRPKGVASPERYMLYREMMFSLCTHDELGLPWSKTRRFSYLLKAYWANLIDDKELCDRINGELATP</sequence>
<dbReference type="InterPro" id="IPR006059">
    <property type="entry name" value="SBP"/>
</dbReference>
<accession>A0ABV5W690</accession>
<evidence type="ECO:0000256" key="5">
    <source>
        <dbReference type="ARBA" id="ARBA00023125"/>
    </source>
</evidence>
<dbReference type="EMBL" id="JBHMAG010000020">
    <property type="protein sequence ID" value="MFB9756090.1"/>
    <property type="molecule type" value="Genomic_DNA"/>
</dbReference>
<keyword evidence="5" id="KW-0238">DNA-binding</keyword>
<name>A0ABV5W690_9BACL</name>
<keyword evidence="3" id="KW-0732">Signal</keyword>
<dbReference type="PROSITE" id="PS50949">
    <property type="entry name" value="HTH_GNTR"/>
    <property type="match status" value="1"/>
</dbReference>
<keyword evidence="9" id="KW-1185">Reference proteome</keyword>
<dbReference type="RefSeq" id="WP_344913286.1">
    <property type="nucleotide sequence ID" value="NZ_BAAAYO010000012.1"/>
</dbReference>
<dbReference type="SUPFAM" id="SSF53850">
    <property type="entry name" value="Periplasmic binding protein-like II"/>
    <property type="match status" value="1"/>
</dbReference>
<gene>
    <name evidence="8" type="ORF">ACFFNY_31320</name>
</gene>
<evidence type="ECO:0000256" key="6">
    <source>
        <dbReference type="ARBA" id="ARBA00023163"/>
    </source>
</evidence>
<dbReference type="SMART" id="SM00345">
    <property type="entry name" value="HTH_GNTR"/>
    <property type="match status" value="1"/>
</dbReference>
<evidence type="ECO:0000259" key="7">
    <source>
        <dbReference type="PROSITE" id="PS50949"/>
    </source>
</evidence>
<dbReference type="InterPro" id="IPR036390">
    <property type="entry name" value="WH_DNA-bd_sf"/>
</dbReference>
<dbReference type="InterPro" id="IPR036388">
    <property type="entry name" value="WH-like_DNA-bd_sf"/>
</dbReference>
<evidence type="ECO:0000256" key="4">
    <source>
        <dbReference type="ARBA" id="ARBA00023015"/>
    </source>
</evidence>
<organism evidence="8 9">
    <name type="scientific">Paenibacillus hodogayensis</name>
    <dbReference type="NCBI Taxonomy" id="279208"/>
    <lineage>
        <taxon>Bacteria</taxon>
        <taxon>Bacillati</taxon>
        <taxon>Bacillota</taxon>
        <taxon>Bacilli</taxon>
        <taxon>Bacillales</taxon>
        <taxon>Paenibacillaceae</taxon>
        <taxon>Paenibacillus</taxon>
    </lineage>
</organism>
<evidence type="ECO:0000256" key="3">
    <source>
        <dbReference type="ARBA" id="ARBA00022729"/>
    </source>
</evidence>
<keyword evidence="2" id="KW-0813">Transport</keyword>
<protein>
    <submittedName>
        <fullName evidence="8">Extracellular solute-binding protein</fullName>
    </submittedName>
</protein>
<evidence type="ECO:0000256" key="2">
    <source>
        <dbReference type="ARBA" id="ARBA00022448"/>
    </source>
</evidence>
<proteinExistence type="inferred from homology"/>
<evidence type="ECO:0000313" key="9">
    <source>
        <dbReference type="Proteomes" id="UP001589619"/>
    </source>
</evidence>
<comment type="caution">
    <text evidence="8">The sequence shown here is derived from an EMBL/GenBank/DDBJ whole genome shotgun (WGS) entry which is preliminary data.</text>
</comment>
<dbReference type="Gene3D" id="1.10.10.10">
    <property type="entry name" value="Winged helix-like DNA-binding domain superfamily/Winged helix DNA-binding domain"/>
    <property type="match status" value="1"/>
</dbReference>
<reference evidence="8 9" key="1">
    <citation type="submission" date="2024-09" db="EMBL/GenBank/DDBJ databases">
        <authorList>
            <person name="Sun Q."/>
            <person name="Mori K."/>
        </authorList>
    </citation>
    <scope>NUCLEOTIDE SEQUENCE [LARGE SCALE GENOMIC DNA]</scope>
    <source>
        <strain evidence="8 9">JCM 12520</strain>
    </source>
</reference>
<feature type="domain" description="HTH gntR-type" evidence="7">
    <location>
        <begin position="11"/>
        <end position="79"/>
    </location>
</feature>
<keyword evidence="6" id="KW-0804">Transcription</keyword>
<dbReference type="PANTHER" id="PTHR30061:SF50">
    <property type="entry name" value="MALTOSE_MALTODEXTRIN-BINDING PERIPLASMIC PROTEIN"/>
    <property type="match status" value="1"/>
</dbReference>